<evidence type="ECO:0000259" key="9">
    <source>
        <dbReference type="Pfam" id="PF25019"/>
    </source>
</evidence>
<dbReference type="PRINTS" id="PR00364">
    <property type="entry name" value="DISEASERSIST"/>
</dbReference>
<gene>
    <name evidence="11" type="primary">LOC110784967</name>
</gene>
<evidence type="ECO:0000256" key="4">
    <source>
        <dbReference type="ARBA" id="ARBA00022821"/>
    </source>
</evidence>
<keyword evidence="5" id="KW-0067">ATP-binding</keyword>
<dbReference type="Pfam" id="PF23559">
    <property type="entry name" value="WHD_DRP"/>
    <property type="match status" value="1"/>
</dbReference>
<sequence length="1203" mass="136759">MESVVLPLLVETAKPMVNAFQNWFTDEINLVVWGFRKELKKLQRKIQPIESIVLKMNDADKTVESWLRNVVSILYNVEDMLDVLAYEKQRDFVMKTRPKTGKTRHLLWPLKRLYYRRKIGNWISRINTNIDEALKEAQTISQLRGLMHSPLPAATNIITSQGAAAEDRLQHLRRNVDMSLIVGRDSDVDSVVDKLCNPSQDSYNVSSNRLSVIAIMGIGGIGKTVLAKKVFEDKRVTDNFTERIWVVAPTVFTTEGILNKMVEYIYMSSSETVSSSEIAVRKLKNKLDGKKYLLVVDDVWDEDQEMWDATRSSLESIGGSHESMILVTTRATDVAHKMHAFVHHLPKLLADDSWSLFKEVAFANMSPEYISIFETTGKNIVEKCKGVPLAIKSIGGMLQTKSDPYEWEKIEQSEIWDLPQDGTGILPSLMLSYKHLSSPLLQKCFCFCATSLKSYHMDKNWLIWKWMALGLVQQSESRDLMEDIAEGYINALLSISFLHVALRDEIGEIVRYGMHDLVHDLATSVSKHQVLILEAGNPVTAISDVRHLAIYERKELKTECWDKDKVAVKNLRTLVIYKNSPGGLLKHVKYLRVLNLQDTGLKEVPESIAGLKCLKVLSLVYNPIKVLPEFITKWYNLQTLNLLGCDLLEEVPGGLSNLVNLRHLYIDRLISLPAGMIGQLTCLQTLPILGVREGGFQISELGGLPHISDKLEIRGLELIKSKQDAESASLSEKSRVKKLRLFWNNDNDWVKHEEVLDGLEPNRNLRLLTIQRYGGENFPSWLMRMDVIKIIELVNCRRCRKLPTLGHLPFLEKLKIKNMESLECIGVELYGASSSSSSGVMYFPSLKQVELLGLDKLTEWVEPSSGEWTIFPLLEELKIEDCPELKTTPYKFPSLEQLTVTNITTSSLLLSKILSNKGSLTCLKVVQIDGITEITHLPEELAEYCTSLQTLRIKRCQNLSYLPESLSKLISLELLQINYCPNLVSLSNLSCLGLLRQVDIFDIRGLTNFPEGLLDCKSLERLWFSNCPKVKKLPDLTGLSRLCNLSITSMTKMISHPPDWLYHLPCLTTLHIGSYYELDEFPDMSFLSKITSLKTLHLYGWEKLQSLPEQLQQFTTLKGLVICDFESMEYLPDWLGNLSSLDSLYPARCKNLKKLPTEDAIKRLTKLSYLLIQDCPLLEKAVKVNGTEHHKISNIKDFVLNII</sequence>
<dbReference type="InterPro" id="IPR002182">
    <property type="entry name" value="NB-ARC"/>
</dbReference>
<dbReference type="Proteomes" id="UP000813463">
    <property type="component" value="Chromosome 6"/>
</dbReference>
<dbReference type="InterPro" id="IPR056789">
    <property type="entry name" value="LRR_R13L1-DRL21"/>
</dbReference>
<feature type="domain" description="Disease resistance protein winged helix" evidence="8">
    <location>
        <begin position="453"/>
        <end position="522"/>
    </location>
</feature>
<reference evidence="11" key="2">
    <citation type="submission" date="2025-08" db="UniProtKB">
        <authorList>
            <consortium name="RefSeq"/>
        </authorList>
    </citation>
    <scope>IDENTIFICATION</scope>
    <source>
        <tissue evidence="11">Leaf</tissue>
    </source>
</reference>
<evidence type="ECO:0000259" key="7">
    <source>
        <dbReference type="Pfam" id="PF18052"/>
    </source>
</evidence>
<evidence type="ECO:0000259" key="6">
    <source>
        <dbReference type="Pfam" id="PF00931"/>
    </source>
</evidence>
<evidence type="ECO:0000256" key="3">
    <source>
        <dbReference type="ARBA" id="ARBA00022741"/>
    </source>
</evidence>
<evidence type="ECO:0000259" key="8">
    <source>
        <dbReference type="Pfam" id="PF23559"/>
    </source>
</evidence>
<dbReference type="SUPFAM" id="SSF52058">
    <property type="entry name" value="L domain-like"/>
    <property type="match status" value="2"/>
</dbReference>
<dbReference type="GO" id="GO:0005524">
    <property type="term" value="F:ATP binding"/>
    <property type="evidence" value="ECO:0007669"/>
    <property type="project" value="UniProtKB-KW"/>
</dbReference>
<name>A0A9R0I9I4_SPIOL</name>
<dbReference type="GO" id="GO:0006952">
    <property type="term" value="P:defense response"/>
    <property type="evidence" value="ECO:0007669"/>
    <property type="project" value="UniProtKB-KW"/>
</dbReference>
<keyword evidence="2" id="KW-0677">Repeat</keyword>
<dbReference type="KEGG" id="soe:110784967"/>
<dbReference type="InterPro" id="IPR042197">
    <property type="entry name" value="Apaf_helical"/>
</dbReference>
<keyword evidence="1" id="KW-0433">Leucine-rich repeat</keyword>
<dbReference type="PANTHER" id="PTHR36766:SF40">
    <property type="entry name" value="DISEASE RESISTANCE PROTEIN RGA3"/>
    <property type="match status" value="1"/>
</dbReference>
<dbReference type="Gene3D" id="1.10.8.430">
    <property type="entry name" value="Helical domain of apoptotic protease-activating factors"/>
    <property type="match status" value="1"/>
</dbReference>
<feature type="domain" description="NB-ARC" evidence="6">
    <location>
        <begin position="204"/>
        <end position="364"/>
    </location>
</feature>
<dbReference type="Pfam" id="PF00931">
    <property type="entry name" value="NB-ARC"/>
    <property type="match status" value="1"/>
</dbReference>
<feature type="domain" description="R13L1/DRL21-like LRR repeat region" evidence="9">
    <location>
        <begin position="698"/>
        <end position="819"/>
    </location>
</feature>
<dbReference type="Gene3D" id="3.80.10.10">
    <property type="entry name" value="Ribonuclease Inhibitor"/>
    <property type="match status" value="3"/>
</dbReference>
<dbReference type="OrthoDB" id="1896560at2759"/>
<dbReference type="Gene3D" id="1.20.5.4130">
    <property type="match status" value="1"/>
</dbReference>
<dbReference type="RefSeq" id="XP_021845101.1">
    <property type="nucleotide sequence ID" value="XM_021989409.2"/>
</dbReference>
<reference evidence="10" key="1">
    <citation type="journal article" date="2021" name="Nat. Commun.">
        <title>Genomic analyses provide insights into spinach domestication and the genetic basis of agronomic traits.</title>
        <authorList>
            <person name="Cai X."/>
            <person name="Sun X."/>
            <person name="Xu C."/>
            <person name="Sun H."/>
            <person name="Wang X."/>
            <person name="Ge C."/>
            <person name="Zhang Z."/>
            <person name="Wang Q."/>
            <person name="Fei Z."/>
            <person name="Jiao C."/>
            <person name="Wang Q."/>
        </authorList>
    </citation>
    <scope>NUCLEOTIDE SEQUENCE [LARGE SCALE GENOMIC DNA]</scope>
    <source>
        <strain evidence="10">cv. Varoflay</strain>
    </source>
</reference>
<dbReference type="InterPro" id="IPR058922">
    <property type="entry name" value="WHD_DRP"/>
</dbReference>
<dbReference type="Gene3D" id="3.40.50.300">
    <property type="entry name" value="P-loop containing nucleotide triphosphate hydrolases"/>
    <property type="match status" value="1"/>
</dbReference>
<dbReference type="Pfam" id="PF18052">
    <property type="entry name" value="Rx_N"/>
    <property type="match status" value="1"/>
</dbReference>
<evidence type="ECO:0000313" key="10">
    <source>
        <dbReference type="Proteomes" id="UP000813463"/>
    </source>
</evidence>
<dbReference type="InterPro" id="IPR041118">
    <property type="entry name" value="Rx_N"/>
</dbReference>
<evidence type="ECO:0000256" key="2">
    <source>
        <dbReference type="ARBA" id="ARBA00022737"/>
    </source>
</evidence>
<evidence type="ECO:0000256" key="1">
    <source>
        <dbReference type="ARBA" id="ARBA00022614"/>
    </source>
</evidence>
<dbReference type="InterPro" id="IPR032675">
    <property type="entry name" value="LRR_dom_sf"/>
</dbReference>
<accession>A0A9R0I9I4</accession>
<dbReference type="AlphaFoldDB" id="A0A9R0I9I4"/>
<dbReference type="Pfam" id="PF25019">
    <property type="entry name" value="LRR_R13L1-DRL21"/>
    <property type="match status" value="1"/>
</dbReference>
<organism evidence="10 11">
    <name type="scientific">Spinacia oleracea</name>
    <name type="common">Spinach</name>
    <dbReference type="NCBI Taxonomy" id="3562"/>
    <lineage>
        <taxon>Eukaryota</taxon>
        <taxon>Viridiplantae</taxon>
        <taxon>Streptophyta</taxon>
        <taxon>Embryophyta</taxon>
        <taxon>Tracheophyta</taxon>
        <taxon>Spermatophyta</taxon>
        <taxon>Magnoliopsida</taxon>
        <taxon>eudicotyledons</taxon>
        <taxon>Gunneridae</taxon>
        <taxon>Pentapetalae</taxon>
        <taxon>Caryophyllales</taxon>
        <taxon>Chenopodiaceae</taxon>
        <taxon>Chenopodioideae</taxon>
        <taxon>Anserineae</taxon>
        <taxon>Spinacia</taxon>
    </lineage>
</organism>
<dbReference type="PANTHER" id="PTHR36766">
    <property type="entry name" value="PLANT BROAD-SPECTRUM MILDEW RESISTANCE PROTEIN RPW8"/>
    <property type="match status" value="1"/>
</dbReference>
<dbReference type="InterPro" id="IPR027417">
    <property type="entry name" value="P-loop_NTPase"/>
</dbReference>
<evidence type="ECO:0000256" key="5">
    <source>
        <dbReference type="ARBA" id="ARBA00022840"/>
    </source>
</evidence>
<feature type="domain" description="Disease resistance N-terminal" evidence="7">
    <location>
        <begin position="26"/>
        <end position="91"/>
    </location>
</feature>
<dbReference type="InterPro" id="IPR036388">
    <property type="entry name" value="WH-like_DNA-bd_sf"/>
</dbReference>
<keyword evidence="3" id="KW-0547">Nucleotide-binding</keyword>
<keyword evidence="4" id="KW-0611">Plant defense</keyword>
<dbReference type="SUPFAM" id="SSF52540">
    <property type="entry name" value="P-loop containing nucleoside triphosphate hydrolases"/>
    <property type="match status" value="1"/>
</dbReference>
<evidence type="ECO:0000313" key="11">
    <source>
        <dbReference type="RefSeq" id="XP_021845101.1"/>
    </source>
</evidence>
<dbReference type="GO" id="GO:0051707">
    <property type="term" value="P:response to other organism"/>
    <property type="evidence" value="ECO:0007669"/>
    <property type="project" value="UniProtKB-ARBA"/>
</dbReference>
<dbReference type="GeneID" id="110784967"/>
<protein>
    <submittedName>
        <fullName evidence="11">Disease resistance protein RGA4 isoform X1</fullName>
    </submittedName>
</protein>
<proteinExistence type="predicted"/>
<dbReference type="Gene3D" id="1.10.10.10">
    <property type="entry name" value="Winged helix-like DNA-binding domain superfamily/Winged helix DNA-binding domain"/>
    <property type="match status" value="1"/>
</dbReference>
<keyword evidence="10" id="KW-1185">Reference proteome</keyword>
<dbReference type="GO" id="GO:0043531">
    <property type="term" value="F:ADP binding"/>
    <property type="evidence" value="ECO:0007669"/>
    <property type="project" value="InterPro"/>
</dbReference>